<evidence type="ECO:0000313" key="2">
    <source>
        <dbReference type="EMBL" id="MFD2183966.1"/>
    </source>
</evidence>
<evidence type="ECO:0000256" key="1">
    <source>
        <dbReference type="SAM" id="MobiDB-lite"/>
    </source>
</evidence>
<proteinExistence type="predicted"/>
<organism evidence="2 3">
    <name type="scientific">Rhodoplanes azumiensis</name>
    <dbReference type="NCBI Taxonomy" id="1897628"/>
    <lineage>
        <taxon>Bacteria</taxon>
        <taxon>Pseudomonadati</taxon>
        <taxon>Pseudomonadota</taxon>
        <taxon>Alphaproteobacteria</taxon>
        <taxon>Hyphomicrobiales</taxon>
        <taxon>Nitrobacteraceae</taxon>
        <taxon>Rhodoplanes</taxon>
    </lineage>
</organism>
<sequence length="392" mass="40433">MGEHDTGEGGFGRRQFGPHDLGAPAGAGAVDPSAIDPSAIDPTSIDPGHEAFPDREPASQPPPAGRPRLPRPEPATAAGSGGGRDGIGGRHGAVVIDGPQPQRAHRSDTPVKAAPSVEHDGWRSSDTIDIDEPPRRRFGFSFQVPPYMKVAAVIAVATSFGALAGTFAATSFGPEPAAPIVRVTPPDDSALRATVADLQRDVAGLRTSLESATKTLQTQTAKLADRLERTEKAQAEPAQKLAKLGEAIDRLEKRTAQAGVQAGATQTQGPGAPPSTLQAQASAQQPPAGQPGPSQPTQIHAAAPPAPPASVAVASADMTTASLGDPRPPAPPVVSGWVVRDVRRGIALIEGRYGLVEVETGDTLPGLGRIESIRKQDGRWLVVTSRGVIVAR</sequence>
<feature type="region of interest" description="Disordered" evidence="1">
    <location>
        <begin position="1"/>
        <end position="131"/>
    </location>
</feature>
<evidence type="ECO:0000313" key="3">
    <source>
        <dbReference type="Proteomes" id="UP001597314"/>
    </source>
</evidence>
<feature type="compositionally biased region" description="Low complexity" evidence="1">
    <location>
        <begin position="256"/>
        <end position="287"/>
    </location>
</feature>
<protein>
    <submittedName>
        <fullName evidence="2">Coiled-coil domain-containing protein</fullName>
    </submittedName>
</protein>
<feature type="compositionally biased region" description="Basic and acidic residues" evidence="1">
    <location>
        <begin position="47"/>
        <end position="57"/>
    </location>
</feature>
<keyword evidence="3" id="KW-1185">Reference proteome</keyword>
<feature type="compositionally biased region" description="Gly residues" evidence="1">
    <location>
        <begin position="79"/>
        <end position="91"/>
    </location>
</feature>
<name>A0ABW5APS1_9BRAD</name>
<feature type="compositionally biased region" description="Low complexity" evidence="1">
    <location>
        <begin position="295"/>
        <end position="311"/>
    </location>
</feature>
<feature type="region of interest" description="Disordered" evidence="1">
    <location>
        <begin position="255"/>
        <end position="311"/>
    </location>
</feature>
<accession>A0ABW5APS1</accession>
<dbReference type="EMBL" id="JBHUIW010000022">
    <property type="protein sequence ID" value="MFD2183966.1"/>
    <property type="molecule type" value="Genomic_DNA"/>
</dbReference>
<reference evidence="3" key="1">
    <citation type="journal article" date="2019" name="Int. J. Syst. Evol. Microbiol.">
        <title>The Global Catalogue of Microorganisms (GCM) 10K type strain sequencing project: providing services to taxonomists for standard genome sequencing and annotation.</title>
        <authorList>
            <consortium name="The Broad Institute Genomics Platform"/>
            <consortium name="The Broad Institute Genome Sequencing Center for Infectious Disease"/>
            <person name="Wu L."/>
            <person name="Ma J."/>
        </authorList>
    </citation>
    <scope>NUCLEOTIDE SEQUENCE [LARGE SCALE GENOMIC DNA]</scope>
    <source>
        <strain evidence="3">CGMCC 1.6774</strain>
    </source>
</reference>
<gene>
    <name evidence="2" type="ORF">ACFSOX_17560</name>
</gene>
<dbReference type="Proteomes" id="UP001597314">
    <property type="component" value="Unassembled WGS sequence"/>
</dbReference>
<dbReference type="RefSeq" id="WP_378479113.1">
    <property type="nucleotide sequence ID" value="NZ_JBHUIW010000022.1"/>
</dbReference>
<comment type="caution">
    <text evidence="2">The sequence shown here is derived from an EMBL/GenBank/DDBJ whole genome shotgun (WGS) entry which is preliminary data.</text>
</comment>